<keyword evidence="4" id="KW-1185">Reference proteome</keyword>
<dbReference type="GO" id="GO:0005634">
    <property type="term" value="C:nucleus"/>
    <property type="evidence" value="ECO:0007669"/>
    <property type="project" value="TreeGrafter"/>
</dbReference>
<dbReference type="EMBL" id="KN818223">
    <property type="protein sequence ID" value="KIL70582.1"/>
    <property type="molecule type" value="Genomic_DNA"/>
</dbReference>
<accession>A0A0C2X8A7</accession>
<dbReference type="AlphaFoldDB" id="A0A0C2X8A7"/>
<evidence type="ECO:0000313" key="4">
    <source>
        <dbReference type="Proteomes" id="UP000054549"/>
    </source>
</evidence>
<evidence type="ECO:0000259" key="2">
    <source>
        <dbReference type="SMART" id="SM00731"/>
    </source>
</evidence>
<dbReference type="Proteomes" id="UP000054549">
    <property type="component" value="Unassembled WGS sequence"/>
</dbReference>
<dbReference type="PANTHER" id="PTHR23099">
    <property type="entry name" value="TRANSCRIPTIONAL REGULATOR"/>
    <property type="match status" value="1"/>
</dbReference>
<dbReference type="PANTHER" id="PTHR23099:SF0">
    <property type="entry name" value="GERM CELL NUCLEAR ACIDIC PROTEIN"/>
    <property type="match status" value="1"/>
</dbReference>
<dbReference type="SMART" id="SM00731">
    <property type="entry name" value="SprT"/>
    <property type="match status" value="1"/>
</dbReference>
<name>A0A0C2X8A7_AMAMK</name>
<dbReference type="HOGENOM" id="CLU_936807_0_0_1"/>
<proteinExistence type="predicted"/>
<evidence type="ECO:0000313" key="3">
    <source>
        <dbReference type="EMBL" id="KIL70582.1"/>
    </source>
</evidence>
<feature type="domain" description="SprT-like" evidence="2">
    <location>
        <begin position="88"/>
        <end position="245"/>
    </location>
</feature>
<evidence type="ECO:0000256" key="1">
    <source>
        <dbReference type="SAM" id="MobiDB-lite"/>
    </source>
</evidence>
<gene>
    <name evidence="3" type="ORF">M378DRAFT_6545</name>
</gene>
<dbReference type="OrthoDB" id="20772at2759"/>
<protein>
    <recommendedName>
        <fullName evidence="2">SprT-like domain-containing protein</fullName>
    </recommendedName>
</protein>
<reference evidence="3 4" key="1">
    <citation type="submission" date="2014-04" db="EMBL/GenBank/DDBJ databases">
        <title>Evolutionary Origins and Diversification of the Mycorrhizal Mutualists.</title>
        <authorList>
            <consortium name="DOE Joint Genome Institute"/>
            <consortium name="Mycorrhizal Genomics Consortium"/>
            <person name="Kohler A."/>
            <person name="Kuo A."/>
            <person name="Nagy L.G."/>
            <person name="Floudas D."/>
            <person name="Copeland A."/>
            <person name="Barry K.W."/>
            <person name="Cichocki N."/>
            <person name="Veneault-Fourrey C."/>
            <person name="LaButti K."/>
            <person name="Lindquist E.A."/>
            <person name="Lipzen A."/>
            <person name="Lundell T."/>
            <person name="Morin E."/>
            <person name="Murat C."/>
            <person name="Riley R."/>
            <person name="Ohm R."/>
            <person name="Sun H."/>
            <person name="Tunlid A."/>
            <person name="Henrissat B."/>
            <person name="Grigoriev I.V."/>
            <person name="Hibbett D.S."/>
            <person name="Martin F."/>
        </authorList>
    </citation>
    <scope>NUCLEOTIDE SEQUENCE [LARGE SCALE GENOMIC DNA]</scope>
    <source>
        <strain evidence="3 4">Koide BX008</strain>
    </source>
</reference>
<dbReference type="GO" id="GO:0006950">
    <property type="term" value="P:response to stress"/>
    <property type="evidence" value="ECO:0007669"/>
    <property type="project" value="UniProtKB-ARBA"/>
</dbReference>
<organism evidence="3 4">
    <name type="scientific">Amanita muscaria (strain Koide BX008)</name>
    <dbReference type="NCBI Taxonomy" id="946122"/>
    <lineage>
        <taxon>Eukaryota</taxon>
        <taxon>Fungi</taxon>
        <taxon>Dikarya</taxon>
        <taxon>Basidiomycota</taxon>
        <taxon>Agaricomycotina</taxon>
        <taxon>Agaricomycetes</taxon>
        <taxon>Agaricomycetidae</taxon>
        <taxon>Agaricales</taxon>
        <taxon>Pluteineae</taxon>
        <taxon>Amanitaceae</taxon>
        <taxon>Amanita</taxon>
    </lineage>
</organism>
<sequence length="297" mass="33459">MVPLFLDEEEHVPEDGAGVVVFDDNDDDDGAILILDEPKRARKPLRVGTNVSSPATPVRHLSVISKSIETPKAKTSRAQAALEKEKRAKYAQQLFDELNEAVFKSALPKETKLSWNKRLLTTAGRAVWRKSKDGSHSTEIELSEKILDCNERIRNTLSHEMCHLAAWVIDGNPREGHGKLFKRWALKVMKKRPDIEISTRHNYEISYPYQWKCERCAKIYGRFSNSIRAEECVCGACKEGRLVPLFSTRRRAQKRDEGGSEPAKTATPLASDGGVNVELDSESEVEVLLRTFKSIAI</sequence>
<dbReference type="STRING" id="946122.A0A0C2X8A7"/>
<dbReference type="InterPro" id="IPR006640">
    <property type="entry name" value="SprT-like_domain"/>
</dbReference>
<feature type="region of interest" description="Disordered" evidence="1">
    <location>
        <begin position="251"/>
        <end position="274"/>
    </location>
</feature>
<dbReference type="Pfam" id="PF10263">
    <property type="entry name" value="SprT-like"/>
    <property type="match status" value="1"/>
</dbReference>
<dbReference type="InParanoid" id="A0A0C2X8A7"/>